<dbReference type="STRING" id="1192034.CAP_8148"/>
<reference evidence="2 3" key="1">
    <citation type="submission" date="2013-05" db="EMBL/GenBank/DDBJ databases">
        <title>Genome assembly of Chondromyces apiculatus DSM 436.</title>
        <authorList>
            <person name="Sharma G."/>
            <person name="Khatri I."/>
            <person name="Kaur C."/>
            <person name="Mayilraj S."/>
            <person name="Subramanian S."/>
        </authorList>
    </citation>
    <scope>NUCLEOTIDE SEQUENCE [LARGE SCALE GENOMIC DNA]</scope>
    <source>
        <strain evidence="2 3">DSM 436</strain>
    </source>
</reference>
<feature type="region of interest" description="Disordered" evidence="1">
    <location>
        <begin position="62"/>
        <end position="103"/>
    </location>
</feature>
<evidence type="ECO:0000313" key="2">
    <source>
        <dbReference type="EMBL" id="EYF07647.1"/>
    </source>
</evidence>
<sequence>MKHCAQTIWKRNFPVFRGDGPILRALERPRPHCNAPASPRDHGVLAGATVRSDAQETLRRGWISEDPGRDPGTREGYAVLKPGMDEPRNHGVHSGLLLPLRAP</sequence>
<organism evidence="2 3">
    <name type="scientific">Chondromyces apiculatus DSM 436</name>
    <dbReference type="NCBI Taxonomy" id="1192034"/>
    <lineage>
        <taxon>Bacteria</taxon>
        <taxon>Pseudomonadati</taxon>
        <taxon>Myxococcota</taxon>
        <taxon>Polyangia</taxon>
        <taxon>Polyangiales</taxon>
        <taxon>Polyangiaceae</taxon>
        <taxon>Chondromyces</taxon>
    </lineage>
</organism>
<keyword evidence="3" id="KW-1185">Reference proteome</keyword>
<proteinExistence type="predicted"/>
<evidence type="ECO:0000313" key="3">
    <source>
        <dbReference type="Proteomes" id="UP000019678"/>
    </source>
</evidence>
<accession>A0A017TFF7</accession>
<name>A0A017TFF7_9BACT</name>
<dbReference type="EMBL" id="ASRX01000008">
    <property type="protein sequence ID" value="EYF07647.1"/>
    <property type="molecule type" value="Genomic_DNA"/>
</dbReference>
<dbReference type="AlphaFoldDB" id="A0A017TFF7"/>
<comment type="caution">
    <text evidence="2">The sequence shown here is derived from an EMBL/GenBank/DDBJ whole genome shotgun (WGS) entry which is preliminary data.</text>
</comment>
<gene>
    <name evidence="2" type="ORF">CAP_8148</name>
</gene>
<evidence type="ECO:0000256" key="1">
    <source>
        <dbReference type="SAM" id="MobiDB-lite"/>
    </source>
</evidence>
<dbReference type="Proteomes" id="UP000019678">
    <property type="component" value="Unassembled WGS sequence"/>
</dbReference>
<feature type="compositionally biased region" description="Basic and acidic residues" evidence="1">
    <location>
        <begin position="62"/>
        <end position="73"/>
    </location>
</feature>
<protein>
    <submittedName>
        <fullName evidence="2">Uncharacterized protein</fullName>
    </submittedName>
</protein>